<feature type="domain" description="RING-type" evidence="5">
    <location>
        <begin position="54"/>
        <end position="85"/>
    </location>
</feature>
<feature type="compositionally biased region" description="Basic and acidic residues" evidence="4">
    <location>
        <begin position="983"/>
        <end position="992"/>
    </location>
</feature>
<name>A0A388JU47_CHABU</name>
<dbReference type="Gene3D" id="3.30.40.10">
    <property type="entry name" value="Zinc/RING finger domain, C3HC4 (zinc finger)"/>
    <property type="match status" value="1"/>
</dbReference>
<protein>
    <recommendedName>
        <fullName evidence="5">RING-type domain-containing protein</fullName>
    </recommendedName>
</protein>
<feature type="region of interest" description="Disordered" evidence="4">
    <location>
        <begin position="976"/>
        <end position="995"/>
    </location>
</feature>
<dbReference type="InterPro" id="IPR013083">
    <property type="entry name" value="Znf_RING/FYVE/PHD"/>
</dbReference>
<dbReference type="STRING" id="69332.A0A388JU47"/>
<dbReference type="OMA" id="HLEAMMW"/>
<dbReference type="InterPro" id="IPR001841">
    <property type="entry name" value="Znf_RING"/>
</dbReference>
<dbReference type="OrthoDB" id="20729at2759"/>
<evidence type="ECO:0000313" key="6">
    <source>
        <dbReference type="EMBL" id="GBG61328.1"/>
    </source>
</evidence>
<feature type="compositionally biased region" description="Polar residues" evidence="4">
    <location>
        <begin position="847"/>
        <end position="858"/>
    </location>
</feature>
<dbReference type="PANTHER" id="PTHR47358">
    <property type="entry name" value="E3 UBIQUITIN-PROTEIN LIGASE HOS1"/>
    <property type="match status" value="1"/>
</dbReference>
<evidence type="ECO:0000256" key="4">
    <source>
        <dbReference type="SAM" id="MobiDB-lite"/>
    </source>
</evidence>
<evidence type="ECO:0000256" key="1">
    <source>
        <dbReference type="ARBA" id="ARBA00004123"/>
    </source>
</evidence>
<accession>A0A388JU47</accession>
<proteinExistence type="predicted"/>
<keyword evidence="3" id="KW-0862">Zinc</keyword>
<dbReference type="GO" id="GO:0016567">
    <property type="term" value="P:protein ubiquitination"/>
    <property type="evidence" value="ECO:0007669"/>
    <property type="project" value="InterPro"/>
</dbReference>
<dbReference type="GO" id="GO:0008270">
    <property type="term" value="F:zinc ion binding"/>
    <property type="evidence" value="ECO:0007669"/>
    <property type="project" value="UniProtKB-KW"/>
</dbReference>
<gene>
    <name evidence="6" type="ORF">CBR_g20363</name>
</gene>
<dbReference type="InterPro" id="IPR025151">
    <property type="entry name" value="ELYS_dom"/>
</dbReference>
<dbReference type="GO" id="GO:0004842">
    <property type="term" value="F:ubiquitin-protein transferase activity"/>
    <property type="evidence" value="ECO:0007669"/>
    <property type="project" value="InterPro"/>
</dbReference>
<dbReference type="Pfam" id="PF13934">
    <property type="entry name" value="ELYS"/>
    <property type="match status" value="1"/>
</dbReference>
<evidence type="ECO:0000259" key="5">
    <source>
        <dbReference type="PROSITE" id="PS50089"/>
    </source>
</evidence>
<dbReference type="EMBL" id="BFEA01000019">
    <property type="protein sequence ID" value="GBG61328.1"/>
    <property type="molecule type" value="Genomic_DNA"/>
</dbReference>
<comment type="caution">
    <text evidence="6">The sequence shown here is derived from an EMBL/GenBank/DDBJ whole genome shotgun (WGS) entry which is preliminary data.</text>
</comment>
<keyword evidence="7" id="KW-1185">Reference proteome</keyword>
<organism evidence="6 7">
    <name type="scientific">Chara braunii</name>
    <name type="common">Braun's stonewort</name>
    <dbReference type="NCBI Taxonomy" id="69332"/>
    <lineage>
        <taxon>Eukaryota</taxon>
        <taxon>Viridiplantae</taxon>
        <taxon>Streptophyta</taxon>
        <taxon>Charophyceae</taxon>
        <taxon>Charales</taxon>
        <taxon>Characeae</taxon>
        <taxon>Chara</taxon>
    </lineage>
</organism>
<dbReference type="AlphaFoldDB" id="A0A388JU47"/>
<keyword evidence="2" id="KW-0539">Nucleus</keyword>
<dbReference type="GO" id="GO:0005634">
    <property type="term" value="C:nucleus"/>
    <property type="evidence" value="ECO:0007669"/>
    <property type="project" value="UniProtKB-SubCell"/>
</dbReference>
<evidence type="ECO:0000256" key="2">
    <source>
        <dbReference type="ARBA" id="ARBA00023242"/>
    </source>
</evidence>
<dbReference type="Proteomes" id="UP000265515">
    <property type="component" value="Unassembled WGS sequence"/>
</dbReference>
<evidence type="ECO:0000313" key="7">
    <source>
        <dbReference type="Proteomes" id="UP000265515"/>
    </source>
</evidence>
<dbReference type="PANTHER" id="PTHR47358:SF2">
    <property type="entry name" value="E3 UBIQUITIN-PROTEIN LIGASE HOS1"/>
    <property type="match status" value="1"/>
</dbReference>
<reference evidence="6 7" key="1">
    <citation type="journal article" date="2018" name="Cell">
        <title>The Chara Genome: Secondary Complexity and Implications for Plant Terrestrialization.</title>
        <authorList>
            <person name="Nishiyama T."/>
            <person name="Sakayama H."/>
            <person name="Vries J.D."/>
            <person name="Buschmann H."/>
            <person name="Saint-Marcoux D."/>
            <person name="Ullrich K.K."/>
            <person name="Haas F.B."/>
            <person name="Vanderstraeten L."/>
            <person name="Becker D."/>
            <person name="Lang D."/>
            <person name="Vosolsobe S."/>
            <person name="Rombauts S."/>
            <person name="Wilhelmsson P.K.I."/>
            <person name="Janitza P."/>
            <person name="Kern R."/>
            <person name="Heyl A."/>
            <person name="Rumpler F."/>
            <person name="Villalobos L.I.A.C."/>
            <person name="Clay J.M."/>
            <person name="Skokan R."/>
            <person name="Toyoda A."/>
            <person name="Suzuki Y."/>
            <person name="Kagoshima H."/>
            <person name="Schijlen E."/>
            <person name="Tajeshwar N."/>
            <person name="Catarino B."/>
            <person name="Hetherington A.J."/>
            <person name="Saltykova A."/>
            <person name="Bonnot C."/>
            <person name="Breuninger H."/>
            <person name="Symeonidi A."/>
            <person name="Radhakrishnan G.V."/>
            <person name="Van Nieuwerburgh F."/>
            <person name="Deforce D."/>
            <person name="Chang C."/>
            <person name="Karol K.G."/>
            <person name="Hedrich R."/>
            <person name="Ulvskov P."/>
            <person name="Glockner G."/>
            <person name="Delwiche C.F."/>
            <person name="Petrasek J."/>
            <person name="Van de Peer Y."/>
            <person name="Friml J."/>
            <person name="Beilby M."/>
            <person name="Dolan L."/>
            <person name="Kohara Y."/>
            <person name="Sugano S."/>
            <person name="Fujiyama A."/>
            <person name="Delaux P.-M."/>
            <person name="Quint M."/>
            <person name="TheiBen G."/>
            <person name="Hagemann M."/>
            <person name="Harholt J."/>
            <person name="Dunand C."/>
            <person name="Zachgo S."/>
            <person name="Langdale J."/>
            <person name="Maumus F."/>
            <person name="Straeten D.V.D."/>
            <person name="Gould S.B."/>
            <person name="Rensing S.A."/>
        </authorList>
    </citation>
    <scope>NUCLEOTIDE SEQUENCE [LARGE SCALE GENOMIC DNA]</scope>
    <source>
        <strain evidence="6 7">S276</strain>
    </source>
</reference>
<feature type="region of interest" description="Disordered" evidence="4">
    <location>
        <begin position="847"/>
        <end position="920"/>
    </location>
</feature>
<comment type="subcellular location">
    <subcellularLocation>
        <location evidence="1">Nucleus</location>
    </subcellularLocation>
</comment>
<dbReference type="Gramene" id="GBG61328">
    <property type="protein sequence ID" value="GBG61328"/>
    <property type="gene ID" value="CBR_g20363"/>
</dbReference>
<dbReference type="PROSITE" id="PS50089">
    <property type="entry name" value="ZF_RING_2"/>
    <property type="match status" value="1"/>
</dbReference>
<sequence length="1037" mass="114587">MASRSQMVRDPYSSSLLSTGQMRALQRLVDIDLRRLCDEAKVEKCRATRDVRSCGKPVRNVLTECGHAVLCAECMKRVECCPVCRAPIVASDTKGEAELRLYDLCQEAELVPDSSDDDLDDPPPWTEDVARLYAFFDIALEHNQAVLVRHYVEEVCLDDNAVSSDAVISKMLDGTVVVEWCRAKLNAQKKALGKLYSFTGVGSMGRRVNEINRMKGRMEGVIHVLESLKAPSPGDDFSPVDQLQEFGKRALQHARLMMWCMRNRFLEDLPCRFSSSEDWSNAVHERKVAAQERQWPGPHGLEDPPFAKESATLFIQDAVDRLGLEEDEDESEWFEDLVESGAGDRRGARQMLWGSSSDGCRGEEGELYPFLSIRSAVDILFLSGSSDDEQAKKAILLYYLFDRFWGISHSSWLETIDDYCAFLGITRNPRTECLVFFLLDETSEQALQEACQWIPVIAGPSLHPKVLGSLVERGAPHVALDALRASGSGGILGSECHSQIPLSKAIIALRVLIQSGLLADGYLYQYDHWRRVREMEENPNIGINGQKIMEGDGVDDGKRLGWKKEMEVLVTEICWICIRDGWLGNLIKLPWSQEEESILSQYLMNEALREPHGKAGAFLVTYYILRCRYIEAEKTHAKLLELEQQCIQQNPNLPIIGRMMEARKQRTKIVEACHSLVSDVERKQFEENVALAESTATDQDILSSPSASGIVQDGIGVDSNHAEGMRLSPVASLPSLLPNLQDPSPLLQPGEVTDGPLSAKLQFPELIQTDWQPGDSGGHVPGLLMDDGRAMGMGPSYGMHGFRGDVSSPTGEAWGGRELDFESPVRLLARGAGSPYVSVSREGVSSYGWQQSSGRESASGSLPGSRLRRSRGMASHSTPSSLWVNASLGSPGSMPARRLTPPGWTSGFTPAPPQSASRFTPSSLERFNTPIMTPSVSLGYQGISPSSFISPTTGTLGQSSFQLAAKRINDSGLNGNGRLEFSGGKDRWRAEQDGDEDWKDEDMVFATPRSTFKTPGARVHSLTQSRFHLRRTAAGYV</sequence>
<dbReference type="InterPro" id="IPR044718">
    <property type="entry name" value="HOS1"/>
</dbReference>
<evidence type="ECO:0000256" key="3">
    <source>
        <dbReference type="PROSITE-ProRule" id="PRU00175"/>
    </source>
</evidence>
<keyword evidence="3" id="KW-0863">Zinc-finger</keyword>
<keyword evidence="3" id="KW-0479">Metal-binding</keyword>
<feature type="compositionally biased region" description="Polar residues" evidence="4">
    <location>
        <begin position="875"/>
        <end position="890"/>
    </location>
</feature>